<dbReference type="OrthoDB" id="9903382at2"/>
<accession>A0A6P1Q0I8</accession>
<keyword evidence="3" id="KW-1185">Reference proteome</keyword>
<feature type="transmembrane region" description="Helical" evidence="1">
    <location>
        <begin position="6"/>
        <end position="24"/>
    </location>
</feature>
<sequence length="183" mass="21434">MVLVNPIIHNILFVISVFLLNQKCTPDLERFVLLFFLILALLSLLCDLVYFLDVKKFIYLVFLVVKSLLVVLILFNGKGVAGSERYIAHEGNIYFYYQESITDPGAYLVIYEKSNEINPFLSFRIKKRSFFINGSIDLIIIKMSEGIYCLMSDEQRQYKLDTRRWTLKIINNESKKGKKDSHW</sequence>
<dbReference type="KEGG" id="mint:C7M51_01928"/>
<keyword evidence="1" id="KW-0472">Membrane</keyword>
<dbReference type="EMBL" id="CP028271">
    <property type="protein sequence ID" value="QHM71637.1"/>
    <property type="molecule type" value="Genomic_DNA"/>
</dbReference>
<evidence type="ECO:0000313" key="2">
    <source>
        <dbReference type="EMBL" id="QHM71637.1"/>
    </source>
</evidence>
<gene>
    <name evidence="2" type="ORF">C7M51_01928</name>
</gene>
<keyword evidence="1" id="KW-0812">Transmembrane</keyword>
<name>A0A6P1Q0I8_9GAMM</name>
<dbReference type="RefSeq" id="WP_160621592.1">
    <property type="nucleotide sequence ID" value="NZ_CP028271.1"/>
</dbReference>
<feature type="transmembrane region" description="Helical" evidence="1">
    <location>
        <begin position="31"/>
        <end position="51"/>
    </location>
</feature>
<keyword evidence="1" id="KW-1133">Transmembrane helix</keyword>
<proteinExistence type="predicted"/>
<protein>
    <submittedName>
        <fullName evidence="2">Uncharacterized protein</fullName>
    </submittedName>
</protein>
<evidence type="ECO:0000313" key="3">
    <source>
        <dbReference type="Proteomes" id="UP000464053"/>
    </source>
</evidence>
<dbReference type="Proteomes" id="UP000464053">
    <property type="component" value="Chromosome"/>
</dbReference>
<dbReference type="AlphaFoldDB" id="A0A6P1Q0I8"/>
<feature type="transmembrane region" description="Helical" evidence="1">
    <location>
        <begin position="57"/>
        <end position="75"/>
    </location>
</feature>
<organism evidence="2 3">
    <name type="scientific">Mixta intestinalis</name>
    <dbReference type="NCBI Taxonomy" id="1615494"/>
    <lineage>
        <taxon>Bacteria</taxon>
        <taxon>Pseudomonadati</taxon>
        <taxon>Pseudomonadota</taxon>
        <taxon>Gammaproteobacteria</taxon>
        <taxon>Enterobacterales</taxon>
        <taxon>Erwiniaceae</taxon>
        <taxon>Mixta</taxon>
    </lineage>
</organism>
<reference evidence="2 3" key="1">
    <citation type="submission" date="2018-03" db="EMBL/GenBank/DDBJ databases">
        <title>Pantoea intestinalis SRCM103226 isolated form the mealworm.</title>
        <authorList>
            <person name="Jeong D.-Y."/>
            <person name="Kim J.W."/>
        </authorList>
    </citation>
    <scope>NUCLEOTIDE SEQUENCE [LARGE SCALE GENOMIC DNA]</scope>
    <source>
        <strain evidence="2 3">SRCM103226</strain>
    </source>
</reference>
<evidence type="ECO:0000256" key="1">
    <source>
        <dbReference type="SAM" id="Phobius"/>
    </source>
</evidence>